<dbReference type="Proteomes" id="UP001432027">
    <property type="component" value="Unassembled WGS sequence"/>
</dbReference>
<keyword evidence="1" id="KW-1133">Transmembrane helix</keyword>
<gene>
    <name evidence="2" type="ORF">PENTCL1PPCAC_15480</name>
</gene>
<accession>A0AAV5TCL4</accession>
<protein>
    <recommendedName>
        <fullName evidence="4">G protein-coupled receptor</fullName>
    </recommendedName>
</protein>
<organism evidence="2 3">
    <name type="scientific">Pristionchus entomophagus</name>
    <dbReference type="NCBI Taxonomy" id="358040"/>
    <lineage>
        <taxon>Eukaryota</taxon>
        <taxon>Metazoa</taxon>
        <taxon>Ecdysozoa</taxon>
        <taxon>Nematoda</taxon>
        <taxon>Chromadorea</taxon>
        <taxon>Rhabditida</taxon>
        <taxon>Rhabditina</taxon>
        <taxon>Diplogasteromorpha</taxon>
        <taxon>Diplogasteroidea</taxon>
        <taxon>Neodiplogasteridae</taxon>
        <taxon>Pristionchus</taxon>
    </lineage>
</organism>
<keyword evidence="1" id="KW-0812">Transmembrane</keyword>
<sequence length="194" mass="22261">MMQQQIMLPTSKLAFPAWSRVLIMCILYASLCINPIAAYLTIIEPENREEIIGREDLTWLNTFAKDVIVLGDIDNCGTYRYAVYVILFSIAVFGPVRIFLVATTITFLEKQVLSDSRSTYLINIITLLLTFQTTCVSVFFIYPMFLNMITFRFQISVLNDIILVGVRLCFIFYMLNSSAQFIVLIQSSKPFQKV</sequence>
<name>A0AAV5TCL4_9BILA</name>
<evidence type="ECO:0000313" key="2">
    <source>
        <dbReference type="EMBL" id="GMS93305.1"/>
    </source>
</evidence>
<reference evidence="2" key="1">
    <citation type="submission" date="2023-10" db="EMBL/GenBank/DDBJ databases">
        <title>Genome assembly of Pristionchus species.</title>
        <authorList>
            <person name="Yoshida K."/>
            <person name="Sommer R.J."/>
        </authorList>
    </citation>
    <scope>NUCLEOTIDE SEQUENCE</scope>
    <source>
        <strain evidence="2">RS0144</strain>
    </source>
</reference>
<evidence type="ECO:0000313" key="3">
    <source>
        <dbReference type="Proteomes" id="UP001432027"/>
    </source>
</evidence>
<dbReference type="PANTHER" id="PTHR45830:SF15">
    <property type="entry name" value="SERPENTINE RECEPTOR, CLASS I"/>
    <property type="match status" value="1"/>
</dbReference>
<feature type="transmembrane region" description="Helical" evidence="1">
    <location>
        <begin position="162"/>
        <end position="185"/>
    </location>
</feature>
<dbReference type="EMBL" id="BTSX01000004">
    <property type="protein sequence ID" value="GMS93305.1"/>
    <property type="molecule type" value="Genomic_DNA"/>
</dbReference>
<comment type="caution">
    <text evidence="2">The sequence shown here is derived from an EMBL/GenBank/DDBJ whole genome shotgun (WGS) entry which is preliminary data.</text>
</comment>
<keyword evidence="1" id="KW-0472">Membrane</keyword>
<dbReference type="PANTHER" id="PTHR45830">
    <property type="entry name" value="SERPENTINE RECEPTOR, CLASS I"/>
    <property type="match status" value="1"/>
</dbReference>
<feature type="transmembrane region" description="Helical" evidence="1">
    <location>
        <begin position="21"/>
        <end position="42"/>
    </location>
</feature>
<dbReference type="AlphaFoldDB" id="A0AAV5TCL4"/>
<feature type="transmembrane region" description="Helical" evidence="1">
    <location>
        <begin position="81"/>
        <end position="108"/>
    </location>
</feature>
<evidence type="ECO:0000256" key="1">
    <source>
        <dbReference type="SAM" id="Phobius"/>
    </source>
</evidence>
<feature type="transmembrane region" description="Helical" evidence="1">
    <location>
        <begin position="120"/>
        <end position="142"/>
    </location>
</feature>
<evidence type="ECO:0008006" key="4">
    <source>
        <dbReference type="Google" id="ProtNLM"/>
    </source>
</evidence>
<feature type="non-terminal residue" evidence="2">
    <location>
        <position position="194"/>
    </location>
</feature>
<proteinExistence type="predicted"/>
<keyword evidence="3" id="KW-1185">Reference proteome</keyword>